<proteinExistence type="predicted"/>
<dbReference type="RefSeq" id="YP_238799.1">
    <property type="nucleotide sequence ID" value="NC_007022.1"/>
</dbReference>
<reference evidence="1 2" key="1">
    <citation type="submission" date="2005-03" db="EMBL/GenBank/DDBJ databases">
        <title>Comparative analysis of the Aeromonas bacteriophage 31 genome.</title>
        <authorList>
            <person name="Nolan J.M."/>
            <person name="Petrov V."/>
            <person name="Bertrand C."/>
            <person name="Krisch H.M."/>
            <person name="Karam J.D."/>
        </authorList>
    </citation>
    <scope>NUCLEOTIDE SEQUENCE [LARGE SCALE GENOMIC DNA]</scope>
</reference>
<name>Q56EU1_9CAUD</name>
<gene>
    <name evidence="1" type="primary">PHG31ORF071c</name>
    <name evidence="1" type="ORF">PHG31p70</name>
</gene>
<dbReference type="Proteomes" id="UP000000917">
    <property type="component" value="Segment"/>
</dbReference>
<sequence>MKIVLDVCKAQKRLQWADLDEPMKHEKRCMIERIMKLNCEYVPRIQLDLSEYDLIKGWL</sequence>
<accession>Q56EU1</accession>
<dbReference type="EMBL" id="AY962392">
    <property type="protein sequence ID" value="AAX63559.1"/>
    <property type="molecule type" value="Genomic_DNA"/>
</dbReference>
<organism evidence="1 2">
    <name type="scientific">Aeromonas phage 31</name>
    <dbReference type="NCBI Taxonomy" id="321023"/>
    <lineage>
        <taxon>Viruses</taxon>
        <taxon>Duplodnaviria</taxon>
        <taxon>Heunggongvirae</taxon>
        <taxon>Uroviricota</taxon>
        <taxon>Caudoviricetes</taxon>
        <taxon>Pantevenvirales</taxon>
        <taxon>Straboviridae</taxon>
        <taxon>Biquartavirus</taxon>
        <taxon>Biquartavirus 44RR2</taxon>
    </lineage>
</organism>
<protein>
    <submittedName>
        <fullName evidence="1">Uncharacterized protein PHG31ORF071c</fullName>
    </submittedName>
</protein>
<evidence type="ECO:0000313" key="2">
    <source>
        <dbReference type="Proteomes" id="UP000000917"/>
    </source>
</evidence>
<dbReference type="KEGG" id="vg:3416646"/>
<dbReference type="GeneID" id="3416646"/>
<evidence type="ECO:0000313" key="1">
    <source>
        <dbReference type="EMBL" id="AAX63559.1"/>
    </source>
</evidence>